<keyword evidence="2" id="KW-0732">Signal</keyword>
<sequence length="204" mass="21770">MRFSAVIALLPLALASPIPDNKSSQASNHIKDNGNKGADIANSEVADIQRAQSAIKNKQSPKAAENQLSKDLSKGVALRKTNQALLKKLPANSKRENRKEGEEGAPDNEGQVVDIRPTLPDAQQDDEQPPHSNERTTVIETRGSKKQATATLDAIEKKQNGATKTVKGLKGTGADSATLEDLKKSFQNGNAKLSAFTGQVPGRK</sequence>
<organism evidence="3 4">
    <name type="scientific">Pyricularia grisea</name>
    <name type="common">Crabgrass-specific blast fungus</name>
    <name type="synonym">Magnaporthe grisea</name>
    <dbReference type="NCBI Taxonomy" id="148305"/>
    <lineage>
        <taxon>Eukaryota</taxon>
        <taxon>Fungi</taxon>
        <taxon>Dikarya</taxon>
        <taxon>Ascomycota</taxon>
        <taxon>Pezizomycotina</taxon>
        <taxon>Sordariomycetes</taxon>
        <taxon>Sordariomycetidae</taxon>
        <taxon>Magnaporthales</taxon>
        <taxon>Pyriculariaceae</taxon>
        <taxon>Pyricularia</taxon>
    </lineage>
</organism>
<evidence type="ECO:0000313" key="4">
    <source>
        <dbReference type="RefSeq" id="XP_030981030.1"/>
    </source>
</evidence>
<dbReference type="AlphaFoldDB" id="A0A6P8B1K1"/>
<evidence type="ECO:0000256" key="1">
    <source>
        <dbReference type="SAM" id="MobiDB-lite"/>
    </source>
</evidence>
<feature type="region of interest" description="Disordered" evidence="1">
    <location>
        <begin position="17"/>
        <end position="148"/>
    </location>
</feature>
<feature type="compositionally biased region" description="Polar residues" evidence="1">
    <location>
        <begin position="50"/>
        <end position="70"/>
    </location>
</feature>
<dbReference type="RefSeq" id="XP_030981030.1">
    <property type="nucleotide sequence ID" value="XM_031127244.1"/>
</dbReference>
<dbReference type="Proteomes" id="UP000515153">
    <property type="component" value="Unplaced"/>
</dbReference>
<dbReference type="GeneID" id="41962153"/>
<feature type="signal peptide" evidence="2">
    <location>
        <begin position="1"/>
        <end position="15"/>
    </location>
</feature>
<reference evidence="4" key="1">
    <citation type="journal article" date="2019" name="Mol. Biol. Evol.">
        <title>Blast fungal genomes show frequent chromosomal changes, gene gains and losses, and effector gene turnover.</title>
        <authorList>
            <person name="Gomez Luciano L.B."/>
            <person name="Jason Tsai I."/>
            <person name="Chuma I."/>
            <person name="Tosa Y."/>
            <person name="Chen Y.H."/>
            <person name="Li J.Y."/>
            <person name="Li M.Y."/>
            <person name="Jade Lu M.Y."/>
            <person name="Nakayashiki H."/>
            <person name="Li W.H."/>
        </authorList>
    </citation>
    <scope>NUCLEOTIDE SEQUENCE</scope>
    <source>
        <strain evidence="4">NI907</strain>
    </source>
</reference>
<keyword evidence="3" id="KW-1185">Reference proteome</keyword>
<feature type="compositionally biased region" description="Basic and acidic residues" evidence="1">
    <location>
        <begin position="93"/>
        <end position="102"/>
    </location>
</feature>
<evidence type="ECO:0000313" key="3">
    <source>
        <dbReference type="Proteomes" id="UP000515153"/>
    </source>
</evidence>
<gene>
    <name evidence="4" type="ORF">PgNI_07229</name>
</gene>
<reference evidence="4" key="3">
    <citation type="submission" date="2025-08" db="UniProtKB">
        <authorList>
            <consortium name="RefSeq"/>
        </authorList>
    </citation>
    <scope>IDENTIFICATION</scope>
    <source>
        <strain evidence="4">NI907</strain>
    </source>
</reference>
<proteinExistence type="predicted"/>
<evidence type="ECO:0000256" key="2">
    <source>
        <dbReference type="SAM" id="SignalP"/>
    </source>
</evidence>
<accession>A0A6P8B1K1</accession>
<name>A0A6P8B1K1_PYRGI</name>
<feature type="chain" id="PRO_5028011967" evidence="2">
    <location>
        <begin position="16"/>
        <end position="204"/>
    </location>
</feature>
<dbReference type="KEGG" id="pgri:PgNI_07229"/>
<protein>
    <submittedName>
        <fullName evidence="4">Uncharacterized protein</fullName>
    </submittedName>
</protein>
<reference evidence="4" key="2">
    <citation type="submission" date="2019-10" db="EMBL/GenBank/DDBJ databases">
        <authorList>
            <consortium name="NCBI Genome Project"/>
        </authorList>
    </citation>
    <scope>NUCLEOTIDE SEQUENCE</scope>
    <source>
        <strain evidence="4">NI907</strain>
    </source>
</reference>